<dbReference type="AlphaFoldDB" id="A0A8J7SNR4"/>
<keyword evidence="2" id="KW-1185">Reference proteome</keyword>
<gene>
    <name evidence="1" type="ORF">JIN82_11885</name>
</gene>
<protein>
    <submittedName>
        <fullName evidence="1">Uncharacterized protein</fullName>
    </submittedName>
</protein>
<dbReference type="Proteomes" id="UP000624703">
    <property type="component" value="Unassembled WGS sequence"/>
</dbReference>
<accession>A0A8J7SNR4</accession>
<comment type="caution">
    <text evidence="1">The sequence shown here is derived from an EMBL/GenBank/DDBJ whole genome shotgun (WGS) entry which is preliminary data.</text>
</comment>
<name>A0A8J7SNR4_9BACT</name>
<evidence type="ECO:0000313" key="2">
    <source>
        <dbReference type="Proteomes" id="UP000624703"/>
    </source>
</evidence>
<reference evidence="1" key="1">
    <citation type="submission" date="2021-01" db="EMBL/GenBank/DDBJ databases">
        <title>Modified the classification status of verrucomicrobia.</title>
        <authorList>
            <person name="Feng X."/>
        </authorList>
    </citation>
    <scope>NUCLEOTIDE SEQUENCE</scope>
    <source>
        <strain evidence="1">_KCTC 22039</strain>
    </source>
</reference>
<proteinExistence type="predicted"/>
<sequence>MDLDIISELKFDQLGDLNPNQKKLLEKLANQLFDYHLGRIEEQDWMRDEAIFKIVWNYAHDTKLAEAEAFFGSQE</sequence>
<dbReference type="RefSeq" id="WP_200311865.1">
    <property type="nucleotide sequence ID" value="NZ_JAENIM010000041.1"/>
</dbReference>
<evidence type="ECO:0000313" key="1">
    <source>
        <dbReference type="EMBL" id="MBK1791853.1"/>
    </source>
</evidence>
<dbReference type="EMBL" id="JAENIM010000041">
    <property type="protein sequence ID" value="MBK1791853.1"/>
    <property type="molecule type" value="Genomic_DNA"/>
</dbReference>
<organism evidence="1 2">
    <name type="scientific">Persicirhabdus sediminis</name>
    <dbReference type="NCBI Taxonomy" id="454144"/>
    <lineage>
        <taxon>Bacteria</taxon>
        <taxon>Pseudomonadati</taxon>
        <taxon>Verrucomicrobiota</taxon>
        <taxon>Verrucomicrobiia</taxon>
        <taxon>Verrucomicrobiales</taxon>
        <taxon>Verrucomicrobiaceae</taxon>
        <taxon>Persicirhabdus</taxon>
    </lineage>
</organism>